<evidence type="ECO:0000313" key="11">
    <source>
        <dbReference type="Proteomes" id="UP001169069"/>
    </source>
</evidence>
<gene>
    <name evidence="10" type="ORF">PGH07_02680</name>
</gene>
<dbReference type="Gene3D" id="2.40.440.10">
    <property type="entry name" value="L,D-transpeptidase catalytic domain-like"/>
    <property type="match status" value="1"/>
</dbReference>
<keyword evidence="8" id="KW-0732">Signal</keyword>
<dbReference type="RefSeq" id="WP_289412383.1">
    <property type="nucleotide sequence ID" value="NZ_JAQIBD010000001.1"/>
</dbReference>
<dbReference type="PANTHER" id="PTHR30582">
    <property type="entry name" value="L,D-TRANSPEPTIDASE"/>
    <property type="match status" value="1"/>
</dbReference>
<dbReference type="PANTHER" id="PTHR30582:SF2">
    <property type="entry name" value="L,D-TRANSPEPTIDASE YCIB-RELATED"/>
    <property type="match status" value="1"/>
</dbReference>
<feature type="chain" id="PRO_5045801671" evidence="8">
    <location>
        <begin position="18"/>
        <end position="201"/>
    </location>
</feature>
<evidence type="ECO:0000256" key="4">
    <source>
        <dbReference type="ARBA" id="ARBA00022960"/>
    </source>
</evidence>
<dbReference type="InterPro" id="IPR005490">
    <property type="entry name" value="LD_TPept_cat_dom"/>
</dbReference>
<proteinExistence type="inferred from homology"/>
<dbReference type="EMBL" id="JAQIBD010000001">
    <property type="protein sequence ID" value="MDM5271079.1"/>
    <property type="molecule type" value="Genomic_DNA"/>
</dbReference>
<feature type="domain" description="L,D-TPase catalytic" evidence="9">
    <location>
        <begin position="56"/>
        <end position="168"/>
    </location>
</feature>
<dbReference type="Pfam" id="PF03734">
    <property type="entry name" value="YkuD"/>
    <property type="match status" value="1"/>
</dbReference>
<dbReference type="InterPro" id="IPR050979">
    <property type="entry name" value="LD-transpeptidase"/>
</dbReference>
<name>A0ABT7QW66_9BACT</name>
<evidence type="ECO:0000256" key="3">
    <source>
        <dbReference type="ARBA" id="ARBA00022679"/>
    </source>
</evidence>
<feature type="active site" description="Nucleophile" evidence="7">
    <location>
        <position position="144"/>
    </location>
</feature>
<protein>
    <submittedName>
        <fullName evidence="10">L,D-transpeptidase</fullName>
    </submittedName>
</protein>
<dbReference type="Proteomes" id="UP001169069">
    <property type="component" value="Unassembled WGS sequence"/>
</dbReference>
<evidence type="ECO:0000256" key="6">
    <source>
        <dbReference type="ARBA" id="ARBA00023316"/>
    </source>
</evidence>
<feature type="active site" description="Proton donor/acceptor" evidence="7">
    <location>
        <position position="133"/>
    </location>
</feature>
<feature type="signal peptide" evidence="8">
    <location>
        <begin position="1"/>
        <end position="17"/>
    </location>
</feature>
<evidence type="ECO:0000256" key="7">
    <source>
        <dbReference type="PROSITE-ProRule" id="PRU01373"/>
    </source>
</evidence>
<evidence type="ECO:0000313" key="10">
    <source>
        <dbReference type="EMBL" id="MDM5271079.1"/>
    </source>
</evidence>
<keyword evidence="6 7" id="KW-0961">Cell wall biogenesis/degradation</keyword>
<keyword evidence="5 7" id="KW-0573">Peptidoglycan synthesis</keyword>
<dbReference type="InterPro" id="IPR038063">
    <property type="entry name" value="Transpep_catalytic_dom"/>
</dbReference>
<comment type="caution">
    <text evidence="10">The sequence shown here is derived from an EMBL/GenBank/DDBJ whole genome shotgun (WGS) entry which is preliminary data.</text>
</comment>
<keyword evidence="4 7" id="KW-0133">Cell shape</keyword>
<evidence type="ECO:0000256" key="2">
    <source>
        <dbReference type="ARBA" id="ARBA00005992"/>
    </source>
</evidence>
<comment type="pathway">
    <text evidence="1 7">Cell wall biogenesis; peptidoglycan biosynthesis.</text>
</comment>
<keyword evidence="11" id="KW-1185">Reference proteome</keyword>
<evidence type="ECO:0000256" key="5">
    <source>
        <dbReference type="ARBA" id="ARBA00022984"/>
    </source>
</evidence>
<organism evidence="10 11">
    <name type="scientific">Sulfurovum zhangzhouensis</name>
    <dbReference type="NCBI Taxonomy" id="3019067"/>
    <lineage>
        <taxon>Bacteria</taxon>
        <taxon>Pseudomonadati</taxon>
        <taxon>Campylobacterota</taxon>
        <taxon>Epsilonproteobacteria</taxon>
        <taxon>Campylobacterales</taxon>
        <taxon>Sulfurovaceae</taxon>
        <taxon>Sulfurovum</taxon>
    </lineage>
</organism>
<accession>A0ABT7QW66</accession>
<evidence type="ECO:0000259" key="9">
    <source>
        <dbReference type="PROSITE" id="PS52029"/>
    </source>
</evidence>
<keyword evidence="3" id="KW-0808">Transferase</keyword>
<evidence type="ECO:0000256" key="1">
    <source>
        <dbReference type="ARBA" id="ARBA00004752"/>
    </source>
</evidence>
<dbReference type="SUPFAM" id="SSF141523">
    <property type="entry name" value="L,D-transpeptidase catalytic domain-like"/>
    <property type="match status" value="1"/>
</dbReference>
<reference evidence="10" key="1">
    <citation type="submission" date="2023-01" db="EMBL/GenBank/DDBJ databases">
        <title>Sulfurovum sp. zt1-1 genome assembly.</title>
        <authorList>
            <person name="Wang J."/>
        </authorList>
    </citation>
    <scope>NUCLEOTIDE SEQUENCE</scope>
    <source>
        <strain evidence="10">Zt1-1</strain>
    </source>
</reference>
<dbReference type="CDD" id="cd16913">
    <property type="entry name" value="YkuD_like"/>
    <property type="match status" value="1"/>
</dbReference>
<comment type="similarity">
    <text evidence="2">Belongs to the YkuD family.</text>
</comment>
<dbReference type="PROSITE" id="PS52029">
    <property type="entry name" value="LD_TPASE"/>
    <property type="match status" value="1"/>
</dbReference>
<sequence length="201" mass="22627">MRYIALIFIFLTTLLSAVHTPPKGNATFPISKTSFKLMTKDGFKIVDLKGQKIIVVSVREPGSDGRFYAINEEGDVWKTGPVTSGAKKYRSPSGVFTIFQKKRFHMSTVYPDPSGVNNMDYMMKFTRFGHALHKGSVDWMSHGCIHIAPEDVVELFDWADFSTKVVVTRHSYIPFAMEDLQVSDKASIFPSNILESIFSTD</sequence>
<evidence type="ECO:0000256" key="8">
    <source>
        <dbReference type="SAM" id="SignalP"/>
    </source>
</evidence>